<dbReference type="Proteomes" id="UP000257016">
    <property type="component" value="Unassembled WGS sequence"/>
</dbReference>
<reference evidence="1" key="1">
    <citation type="submission" date="2018-01" db="EMBL/GenBank/DDBJ databases">
        <authorList>
            <person name="Clerissi C."/>
        </authorList>
    </citation>
    <scope>NUCLEOTIDE SEQUENCE</scope>
    <source>
        <strain evidence="1">Cupriavidus taiwanensis LMG 19430</strain>
    </source>
</reference>
<sequence length="88" mass="10014">MGSHVPDRLWSLNVWPTNIPAFMTVMGDPCQTDHYPSPNFTERDSQEGVLMDHPDGLAISQKGWEKFVSGIPEALRYRLYAMEVNQCC</sequence>
<name>A0A375B9K7_9BURK</name>
<proteinExistence type="predicted"/>
<protein>
    <submittedName>
        <fullName evidence="1">Uncharacterized protein</fullName>
    </submittedName>
</protein>
<dbReference type="AlphaFoldDB" id="A0A375B9K7"/>
<evidence type="ECO:0000313" key="1">
    <source>
        <dbReference type="EMBL" id="SOY40328.1"/>
    </source>
</evidence>
<accession>A0A375B9K7</accession>
<gene>
    <name evidence="1" type="ORF">CBM2586_A10293</name>
</gene>
<dbReference type="EMBL" id="OFSN01000001">
    <property type="protein sequence ID" value="SOY40328.1"/>
    <property type="molecule type" value="Genomic_DNA"/>
</dbReference>
<organism evidence="1">
    <name type="scientific">Cupriavidus taiwanensis</name>
    <dbReference type="NCBI Taxonomy" id="164546"/>
    <lineage>
        <taxon>Bacteria</taxon>
        <taxon>Pseudomonadati</taxon>
        <taxon>Pseudomonadota</taxon>
        <taxon>Betaproteobacteria</taxon>
        <taxon>Burkholderiales</taxon>
        <taxon>Burkholderiaceae</taxon>
        <taxon>Cupriavidus</taxon>
    </lineage>
</organism>
<comment type="caution">
    <text evidence="1">The sequence shown here is derived from an EMBL/GenBank/DDBJ whole genome shotgun (WGS) entry which is preliminary data.</text>
</comment>